<evidence type="ECO:0000313" key="2">
    <source>
        <dbReference type="Proteomes" id="UP001162162"/>
    </source>
</evidence>
<dbReference type="AlphaFoldDB" id="A0AAV8YME5"/>
<dbReference type="EMBL" id="JAPWTK010000069">
    <property type="protein sequence ID" value="KAJ8952437.1"/>
    <property type="molecule type" value="Genomic_DNA"/>
</dbReference>
<name>A0AAV8YME5_9CUCU</name>
<accession>A0AAV8YME5</accession>
<organism evidence="1 2">
    <name type="scientific">Aromia moschata</name>
    <dbReference type="NCBI Taxonomy" id="1265417"/>
    <lineage>
        <taxon>Eukaryota</taxon>
        <taxon>Metazoa</taxon>
        <taxon>Ecdysozoa</taxon>
        <taxon>Arthropoda</taxon>
        <taxon>Hexapoda</taxon>
        <taxon>Insecta</taxon>
        <taxon>Pterygota</taxon>
        <taxon>Neoptera</taxon>
        <taxon>Endopterygota</taxon>
        <taxon>Coleoptera</taxon>
        <taxon>Polyphaga</taxon>
        <taxon>Cucujiformia</taxon>
        <taxon>Chrysomeloidea</taxon>
        <taxon>Cerambycidae</taxon>
        <taxon>Cerambycinae</taxon>
        <taxon>Callichromatini</taxon>
        <taxon>Aromia</taxon>
    </lineage>
</organism>
<evidence type="ECO:0000313" key="1">
    <source>
        <dbReference type="EMBL" id="KAJ8952437.1"/>
    </source>
</evidence>
<gene>
    <name evidence="1" type="ORF">NQ318_014529</name>
</gene>
<comment type="caution">
    <text evidence="1">The sequence shown here is derived from an EMBL/GenBank/DDBJ whole genome shotgun (WGS) entry which is preliminary data.</text>
</comment>
<proteinExistence type="predicted"/>
<dbReference type="Proteomes" id="UP001162162">
    <property type="component" value="Unassembled WGS sequence"/>
</dbReference>
<reference evidence="1" key="1">
    <citation type="journal article" date="2023" name="Insect Mol. Biol.">
        <title>Genome sequencing provides insights into the evolution of gene families encoding plant cell wall-degrading enzymes in longhorned beetles.</title>
        <authorList>
            <person name="Shin N.R."/>
            <person name="Okamura Y."/>
            <person name="Kirsch R."/>
            <person name="Pauchet Y."/>
        </authorList>
    </citation>
    <scope>NUCLEOTIDE SEQUENCE</scope>
    <source>
        <strain evidence="1">AMC_N1</strain>
    </source>
</reference>
<sequence>MVYPGFCFEYKIQRGKQLVRAPDVPVVVLDPKLLDNLNQEQPQLHLHHLLCQTGLRPVTEWQRRERLELVSKPAQFVVQPALRPEFLRVPRNILREGCSDGWQTECEYPWE</sequence>
<protein>
    <submittedName>
        <fullName evidence="1">Uncharacterized protein</fullName>
    </submittedName>
</protein>
<keyword evidence="2" id="KW-1185">Reference proteome</keyword>